<protein>
    <submittedName>
        <fullName evidence="2">Uncharacterized protein</fullName>
    </submittedName>
</protein>
<keyword evidence="1" id="KW-0472">Membrane</keyword>
<keyword evidence="1" id="KW-0812">Transmembrane</keyword>
<accession>A0A1X7RML6</accession>
<dbReference type="EMBL" id="LT853694">
    <property type="protein sequence ID" value="SMQ48470.1"/>
    <property type="molecule type" value="Genomic_DNA"/>
</dbReference>
<evidence type="ECO:0000256" key="1">
    <source>
        <dbReference type="SAM" id="Phobius"/>
    </source>
</evidence>
<sequence>MTSTTSPPRLSSLVLICIFLFLSLTSLACAILILLSFPSSAPASIFWTAISALSAWVLFCFALVAWRKKAMGRHWREEGAHLVSSFALIADDPNFRSGKCTDDS</sequence>
<name>A0A1X7RML6_ZYMT9</name>
<gene>
    <name evidence="2" type="ORF">ZT3D7_G3619</name>
</gene>
<feature type="transmembrane region" description="Helical" evidence="1">
    <location>
        <begin position="12"/>
        <end position="37"/>
    </location>
</feature>
<dbReference type="AlphaFoldDB" id="A0A1X7RML6"/>
<reference evidence="2 3" key="1">
    <citation type="submission" date="2016-06" db="EMBL/GenBank/DDBJ databases">
        <authorList>
            <person name="Kjaerup R.B."/>
            <person name="Dalgaard T.S."/>
            <person name="Juul-Madsen H.R."/>
        </authorList>
    </citation>
    <scope>NUCLEOTIDE SEQUENCE [LARGE SCALE GENOMIC DNA]</scope>
</reference>
<keyword evidence="3" id="KW-1185">Reference proteome</keyword>
<evidence type="ECO:0000313" key="2">
    <source>
        <dbReference type="EMBL" id="SMQ48470.1"/>
    </source>
</evidence>
<keyword evidence="1" id="KW-1133">Transmembrane helix</keyword>
<proteinExistence type="predicted"/>
<dbReference type="Proteomes" id="UP000215127">
    <property type="component" value="Chromosome 3"/>
</dbReference>
<feature type="transmembrane region" description="Helical" evidence="1">
    <location>
        <begin position="43"/>
        <end position="66"/>
    </location>
</feature>
<evidence type="ECO:0000313" key="3">
    <source>
        <dbReference type="Proteomes" id="UP000215127"/>
    </source>
</evidence>
<organism evidence="2 3">
    <name type="scientific">Zymoseptoria tritici (strain ST99CH_3D7)</name>
    <dbReference type="NCBI Taxonomy" id="1276538"/>
    <lineage>
        <taxon>Eukaryota</taxon>
        <taxon>Fungi</taxon>
        <taxon>Dikarya</taxon>
        <taxon>Ascomycota</taxon>
        <taxon>Pezizomycotina</taxon>
        <taxon>Dothideomycetes</taxon>
        <taxon>Dothideomycetidae</taxon>
        <taxon>Mycosphaerellales</taxon>
        <taxon>Mycosphaerellaceae</taxon>
        <taxon>Zymoseptoria</taxon>
    </lineage>
</organism>